<organism evidence="2 3">
    <name type="scientific">Pseudomonas oryzihabitans</name>
    <dbReference type="NCBI Taxonomy" id="47885"/>
    <lineage>
        <taxon>Bacteria</taxon>
        <taxon>Pseudomonadati</taxon>
        <taxon>Pseudomonadota</taxon>
        <taxon>Gammaproteobacteria</taxon>
        <taxon>Pseudomonadales</taxon>
        <taxon>Pseudomonadaceae</taxon>
        <taxon>Pseudomonas</taxon>
    </lineage>
</organism>
<dbReference type="AlphaFoldDB" id="A0A178LHN2"/>
<sequence>MDEARRGLRRDAPVHHGRPLRLASATHGEEVLIQVRREARPYFLLRRAIQASAPITNCRASAKLRWK</sequence>
<gene>
    <name evidence="2" type="ORF">A4V15_16685</name>
</gene>
<dbReference type="Proteomes" id="UP000078356">
    <property type="component" value="Unassembled WGS sequence"/>
</dbReference>
<feature type="compositionally biased region" description="Basic and acidic residues" evidence="1">
    <location>
        <begin position="1"/>
        <end position="14"/>
    </location>
</feature>
<dbReference type="EMBL" id="LWCR01000011">
    <property type="protein sequence ID" value="OAN30233.1"/>
    <property type="molecule type" value="Genomic_DNA"/>
</dbReference>
<reference evidence="2 3" key="1">
    <citation type="submission" date="2016-04" db="EMBL/GenBank/DDBJ databases">
        <title>Draft Genome Sequences of Staphylococcus capitis Strain H36, S. capitis Strain H65, S. cohnii Strain H62, S. hominis Strain H69, Mycobacterium iranicum Strain H39, Plantibacter sp. Strain H53, Pseudomonas oryzihabitans Strain H72, and Microbacterium sp. Strain H83, isolated from residential settings.</title>
        <authorList>
            <person name="Lymperopoulou D."/>
            <person name="Adams R.I."/>
            <person name="Lindow S."/>
            <person name="Coil D.A."/>
            <person name="Jospin G."/>
            <person name="Eisen J.A."/>
        </authorList>
    </citation>
    <scope>NUCLEOTIDE SEQUENCE [LARGE SCALE GENOMIC DNA]</scope>
    <source>
        <strain evidence="2 3">H72</strain>
    </source>
</reference>
<evidence type="ECO:0000313" key="2">
    <source>
        <dbReference type="EMBL" id="OAN30233.1"/>
    </source>
</evidence>
<name>A0A178LHN2_9PSED</name>
<evidence type="ECO:0000313" key="3">
    <source>
        <dbReference type="Proteomes" id="UP000078356"/>
    </source>
</evidence>
<accession>A0A178LHN2</accession>
<proteinExistence type="predicted"/>
<evidence type="ECO:0000256" key="1">
    <source>
        <dbReference type="SAM" id="MobiDB-lite"/>
    </source>
</evidence>
<protein>
    <submittedName>
        <fullName evidence="2">Uncharacterized protein</fullName>
    </submittedName>
</protein>
<feature type="region of interest" description="Disordered" evidence="1">
    <location>
        <begin position="1"/>
        <end position="20"/>
    </location>
</feature>
<comment type="caution">
    <text evidence="2">The sequence shown here is derived from an EMBL/GenBank/DDBJ whole genome shotgun (WGS) entry which is preliminary data.</text>
</comment>